<dbReference type="InterPro" id="IPR007686">
    <property type="entry name" value="YutG/PgpA"/>
</dbReference>
<gene>
    <name evidence="3" type="ORF">A4R26_00365</name>
</gene>
<dbReference type="GO" id="GO:0008962">
    <property type="term" value="F:phosphatidylglycerophosphatase activity"/>
    <property type="evidence" value="ECO:0007669"/>
    <property type="project" value="InterPro"/>
</dbReference>
<dbReference type="CDD" id="cd06971">
    <property type="entry name" value="PgpA"/>
    <property type="match status" value="1"/>
</dbReference>
<dbReference type="PANTHER" id="PTHR36305">
    <property type="entry name" value="PHOSPHATIDYLGLYCEROPHOSPHATASE A"/>
    <property type="match status" value="1"/>
</dbReference>
<dbReference type="GO" id="GO:0006629">
    <property type="term" value="P:lipid metabolic process"/>
    <property type="evidence" value="ECO:0007669"/>
    <property type="project" value="InterPro"/>
</dbReference>
<dbReference type="PIRSF" id="PIRSF006162">
    <property type="entry name" value="PgpA"/>
    <property type="match status" value="1"/>
</dbReference>
<dbReference type="InterPro" id="IPR026037">
    <property type="entry name" value="PgpA"/>
</dbReference>
<dbReference type="EMBL" id="LWBP01000001">
    <property type="protein sequence ID" value="OQP68658.1"/>
    <property type="molecule type" value="Genomic_DNA"/>
</dbReference>
<protein>
    <submittedName>
        <fullName evidence="3">Phosphatidylglycerophosphatase A</fullName>
    </submittedName>
</protein>
<proteinExistence type="predicted"/>
<reference evidence="4" key="1">
    <citation type="submission" date="2016-04" db="EMBL/GenBank/DDBJ databases">
        <authorList>
            <person name="Chen L."/>
            <person name="Zhuang W."/>
            <person name="Wang G."/>
        </authorList>
    </citation>
    <scope>NUCLEOTIDE SEQUENCE [LARGE SCALE GENOMIC DNA]</scope>
    <source>
        <strain evidence="4">208</strain>
    </source>
</reference>
<dbReference type="PANTHER" id="PTHR36305:SF1">
    <property type="entry name" value="PHOSPHATIDYLGLYCEROPHOSPHATASE A"/>
    <property type="match status" value="1"/>
</dbReference>
<dbReference type="STRING" id="550983.A4R26_00365"/>
<dbReference type="InterPro" id="IPR036681">
    <property type="entry name" value="PgpA-like_sf"/>
</dbReference>
<keyword evidence="1" id="KW-0472">Membrane</keyword>
<keyword evidence="1" id="KW-1133">Transmembrane helix</keyword>
<dbReference type="AlphaFoldDB" id="A0A1V9GDW9"/>
<organism evidence="3 4">
    <name type="scientific">Niastella populi</name>
    <dbReference type="NCBI Taxonomy" id="550983"/>
    <lineage>
        <taxon>Bacteria</taxon>
        <taxon>Pseudomonadati</taxon>
        <taxon>Bacteroidota</taxon>
        <taxon>Chitinophagia</taxon>
        <taxon>Chitinophagales</taxon>
        <taxon>Chitinophagaceae</taxon>
        <taxon>Niastella</taxon>
    </lineage>
</organism>
<accession>A0A1V9GDW9</accession>
<name>A0A1V9GDW9_9BACT</name>
<feature type="domain" description="YutG/PgpA" evidence="2">
    <location>
        <begin position="6"/>
        <end position="141"/>
    </location>
</feature>
<comment type="caution">
    <text evidence="3">The sequence shown here is derived from an EMBL/GenBank/DDBJ whole genome shotgun (WGS) entry which is preliminary data.</text>
</comment>
<dbReference type="Proteomes" id="UP000192276">
    <property type="component" value="Unassembled WGS sequence"/>
</dbReference>
<evidence type="ECO:0000256" key="1">
    <source>
        <dbReference type="SAM" id="Phobius"/>
    </source>
</evidence>
<dbReference type="Pfam" id="PF04608">
    <property type="entry name" value="PgpA"/>
    <property type="match status" value="1"/>
</dbReference>
<dbReference type="SUPFAM" id="SSF101307">
    <property type="entry name" value="YutG-like"/>
    <property type="match status" value="1"/>
</dbReference>
<sequence length="155" mass="16949">MSIAGIVATAGGIGFLNKGAGTVAAVAFCIAWYFIPIGYTYQVLLMVALLAAGTWSATKMETVWEHDSNRIVIDEVAGMMITLAFLPTGGWYIITGCVLFRFFDIVKPLGIRKAEKLPRGIGVMADDVLAGIYSHLILWLFKNFEILGFRDFAFS</sequence>
<keyword evidence="4" id="KW-1185">Reference proteome</keyword>
<feature type="transmembrane region" description="Helical" evidence="1">
    <location>
        <begin position="6"/>
        <end position="32"/>
    </location>
</feature>
<evidence type="ECO:0000313" key="3">
    <source>
        <dbReference type="EMBL" id="OQP68658.1"/>
    </source>
</evidence>
<keyword evidence="1" id="KW-0812">Transmembrane</keyword>
<evidence type="ECO:0000259" key="2">
    <source>
        <dbReference type="Pfam" id="PF04608"/>
    </source>
</evidence>
<feature type="transmembrane region" description="Helical" evidence="1">
    <location>
        <begin position="77"/>
        <end position="100"/>
    </location>
</feature>
<evidence type="ECO:0000313" key="4">
    <source>
        <dbReference type="Proteomes" id="UP000192276"/>
    </source>
</evidence>